<sequence length="167" mass="19107">MEHHEREGADITASDMIVPQQDSDILDFYKDSTVFVTGATGFLGKLCVEKLLRTCTGVNKIYILIRPKKGKDAHKRLEELFDEPSFEPLKRKNPSFAQKIRVVPGDISLPDLGLNDDDREKLIAEVDCVMHFAATVRFDEKIRMATNINVRSVRDLLKMCQQMKKLR</sequence>
<reference evidence="3" key="1">
    <citation type="journal article" date="2023" name="Insect Mol. Biol.">
        <title>Genome sequencing provides insights into the evolution of gene families encoding plant cell wall-degrading enzymes in longhorned beetles.</title>
        <authorList>
            <person name="Shin N.R."/>
            <person name="Okamura Y."/>
            <person name="Kirsch R."/>
            <person name="Pauchet Y."/>
        </authorList>
    </citation>
    <scope>NUCLEOTIDE SEQUENCE</scope>
    <source>
        <strain evidence="3">AMC_N1</strain>
    </source>
</reference>
<dbReference type="PANTHER" id="PTHR11011:SF60">
    <property type="entry name" value="FATTY ACYL-COA REDUCTASE-RELATED"/>
    <property type="match status" value="1"/>
</dbReference>
<evidence type="ECO:0000313" key="4">
    <source>
        <dbReference type="Proteomes" id="UP001162162"/>
    </source>
</evidence>
<dbReference type="Pfam" id="PF07993">
    <property type="entry name" value="NAD_binding_4"/>
    <property type="match status" value="1"/>
</dbReference>
<keyword evidence="1" id="KW-0443">Lipid metabolism</keyword>
<feature type="domain" description="Thioester reductase (TE)" evidence="2">
    <location>
        <begin position="36"/>
        <end position="166"/>
    </location>
</feature>
<dbReference type="InterPro" id="IPR036291">
    <property type="entry name" value="NAD(P)-bd_dom_sf"/>
</dbReference>
<dbReference type="SUPFAM" id="SSF51735">
    <property type="entry name" value="NAD(P)-binding Rossmann-fold domains"/>
    <property type="match status" value="1"/>
</dbReference>
<accession>A0AAV8XL11</accession>
<evidence type="ECO:0000256" key="1">
    <source>
        <dbReference type="RuleBase" id="RU363097"/>
    </source>
</evidence>
<dbReference type="GO" id="GO:0080019">
    <property type="term" value="F:alcohol-forming very long-chain fatty acyl-CoA reductase activity"/>
    <property type="evidence" value="ECO:0007669"/>
    <property type="project" value="InterPro"/>
</dbReference>
<dbReference type="EC" id="1.2.1.84" evidence="1"/>
<dbReference type="GO" id="GO:0005777">
    <property type="term" value="C:peroxisome"/>
    <property type="evidence" value="ECO:0007669"/>
    <property type="project" value="TreeGrafter"/>
</dbReference>
<dbReference type="GO" id="GO:0035336">
    <property type="term" value="P:long-chain fatty-acyl-CoA metabolic process"/>
    <property type="evidence" value="ECO:0007669"/>
    <property type="project" value="TreeGrafter"/>
</dbReference>
<dbReference type="Gene3D" id="3.40.50.720">
    <property type="entry name" value="NAD(P)-binding Rossmann-like Domain"/>
    <property type="match status" value="1"/>
</dbReference>
<keyword evidence="1" id="KW-0444">Lipid biosynthesis</keyword>
<organism evidence="3 4">
    <name type="scientific">Aromia moschata</name>
    <dbReference type="NCBI Taxonomy" id="1265417"/>
    <lineage>
        <taxon>Eukaryota</taxon>
        <taxon>Metazoa</taxon>
        <taxon>Ecdysozoa</taxon>
        <taxon>Arthropoda</taxon>
        <taxon>Hexapoda</taxon>
        <taxon>Insecta</taxon>
        <taxon>Pterygota</taxon>
        <taxon>Neoptera</taxon>
        <taxon>Endopterygota</taxon>
        <taxon>Coleoptera</taxon>
        <taxon>Polyphaga</taxon>
        <taxon>Cucujiformia</taxon>
        <taxon>Chrysomeloidea</taxon>
        <taxon>Cerambycidae</taxon>
        <taxon>Cerambycinae</taxon>
        <taxon>Callichromatini</taxon>
        <taxon>Aromia</taxon>
    </lineage>
</organism>
<dbReference type="InterPro" id="IPR013120">
    <property type="entry name" value="FAR_NAD-bd"/>
</dbReference>
<name>A0AAV8XL11_9CUCU</name>
<comment type="similarity">
    <text evidence="1">Belongs to the fatty acyl-CoA reductase family.</text>
</comment>
<evidence type="ECO:0000259" key="2">
    <source>
        <dbReference type="Pfam" id="PF07993"/>
    </source>
</evidence>
<dbReference type="GO" id="GO:0102965">
    <property type="term" value="F:alcohol-forming long-chain fatty acyl-CoA reductase activity"/>
    <property type="evidence" value="ECO:0007669"/>
    <property type="project" value="UniProtKB-EC"/>
</dbReference>
<proteinExistence type="inferred from homology"/>
<evidence type="ECO:0000313" key="3">
    <source>
        <dbReference type="EMBL" id="KAJ8939202.1"/>
    </source>
</evidence>
<comment type="caution">
    <text evidence="3">The sequence shown here is derived from an EMBL/GenBank/DDBJ whole genome shotgun (WGS) entry which is preliminary data.</text>
</comment>
<keyword evidence="4" id="KW-1185">Reference proteome</keyword>
<feature type="non-terminal residue" evidence="3">
    <location>
        <position position="167"/>
    </location>
</feature>
<dbReference type="AlphaFoldDB" id="A0AAV8XL11"/>
<dbReference type="InterPro" id="IPR026055">
    <property type="entry name" value="FAR"/>
</dbReference>
<dbReference type="Proteomes" id="UP001162162">
    <property type="component" value="Unassembled WGS sequence"/>
</dbReference>
<comment type="catalytic activity">
    <reaction evidence="1">
        <text>a long-chain fatty acyl-CoA + 2 NADPH + 2 H(+) = a long-chain primary fatty alcohol + 2 NADP(+) + CoA</text>
        <dbReference type="Rhea" id="RHEA:52716"/>
        <dbReference type="ChEBI" id="CHEBI:15378"/>
        <dbReference type="ChEBI" id="CHEBI:57287"/>
        <dbReference type="ChEBI" id="CHEBI:57783"/>
        <dbReference type="ChEBI" id="CHEBI:58349"/>
        <dbReference type="ChEBI" id="CHEBI:77396"/>
        <dbReference type="ChEBI" id="CHEBI:83139"/>
        <dbReference type="EC" id="1.2.1.84"/>
    </reaction>
</comment>
<gene>
    <name evidence="3" type="ORF">NQ318_019443</name>
</gene>
<dbReference type="PANTHER" id="PTHR11011">
    <property type="entry name" value="MALE STERILITY PROTEIN 2-RELATED"/>
    <property type="match status" value="1"/>
</dbReference>
<keyword evidence="1" id="KW-0560">Oxidoreductase</keyword>
<keyword evidence="1" id="KW-0521">NADP</keyword>
<protein>
    <recommendedName>
        <fullName evidence="1">Fatty acyl-CoA reductase</fullName>
        <ecNumber evidence="1">1.2.1.84</ecNumber>
    </recommendedName>
</protein>
<dbReference type="EMBL" id="JAPWTK010000502">
    <property type="protein sequence ID" value="KAJ8939202.1"/>
    <property type="molecule type" value="Genomic_DNA"/>
</dbReference>
<comment type="function">
    <text evidence="1">Catalyzes the reduction of fatty acyl-CoA to fatty alcohols.</text>
</comment>